<feature type="region of interest" description="Disordered" evidence="1">
    <location>
        <begin position="689"/>
        <end position="712"/>
    </location>
</feature>
<organism evidence="2 3">
    <name type="scientific">Phyllostomus discolor</name>
    <name type="common">pale spear-nosed bat</name>
    <dbReference type="NCBI Taxonomy" id="89673"/>
    <lineage>
        <taxon>Eukaryota</taxon>
        <taxon>Metazoa</taxon>
        <taxon>Chordata</taxon>
        <taxon>Craniata</taxon>
        <taxon>Vertebrata</taxon>
        <taxon>Euteleostomi</taxon>
        <taxon>Mammalia</taxon>
        <taxon>Eutheria</taxon>
        <taxon>Laurasiatheria</taxon>
        <taxon>Chiroptera</taxon>
        <taxon>Yangochiroptera</taxon>
        <taxon>Phyllostomidae</taxon>
        <taxon>Phyllostominae</taxon>
        <taxon>Phyllostomus</taxon>
    </lineage>
</organism>
<evidence type="ECO:0000256" key="1">
    <source>
        <dbReference type="SAM" id="MobiDB-lite"/>
    </source>
</evidence>
<name>A0A833ZWW9_9CHIR</name>
<dbReference type="PANTHER" id="PTHR21529">
    <property type="entry name" value="MAMMARY TURMOR VIRUS RECEPTOR HOMOLOG 1, 2 MTVR1, 2"/>
    <property type="match status" value="1"/>
</dbReference>
<protein>
    <submittedName>
        <fullName evidence="2">Tetratricopeptide repeat and ankyrin repeat containing 1</fullName>
    </submittedName>
</protein>
<dbReference type="PANTHER" id="PTHR21529:SF4">
    <property type="entry name" value="TPR AND ANKYRIN REPEAT-CONTAINING PROTEIN 1"/>
    <property type="match status" value="1"/>
</dbReference>
<feature type="compositionally biased region" description="Basic and acidic residues" evidence="1">
    <location>
        <begin position="689"/>
        <end position="699"/>
    </location>
</feature>
<proteinExistence type="predicted"/>
<accession>A0A833ZWW9</accession>
<gene>
    <name evidence="2" type="ORF">HJG60_019452</name>
</gene>
<evidence type="ECO:0000313" key="2">
    <source>
        <dbReference type="EMBL" id="KAF6101484.1"/>
    </source>
</evidence>
<comment type="caution">
    <text evidence="2">The sequence shown here is derived from an EMBL/GenBank/DDBJ whole genome shotgun (WGS) entry which is preliminary data.</text>
</comment>
<dbReference type="InterPro" id="IPR039904">
    <property type="entry name" value="TRANK1"/>
</dbReference>
<dbReference type="Proteomes" id="UP000664940">
    <property type="component" value="Unassembled WGS sequence"/>
</dbReference>
<feature type="region of interest" description="Disordered" evidence="1">
    <location>
        <begin position="1108"/>
        <end position="1138"/>
    </location>
</feature>
<dbReference type="EMBL" id="JABVXQ010000007">
    <property type="protein sequence ID" value="KAF6101484.1"/>
    <property type="molecule type" value="Genomic_DNA"/>
</dbReference>
<reference evidence="2 3" key="1">
    <citation type="journal article" date="2020" name="Nature">
        <title>Six reference-quality genomes reveal evolution of bat adaptations.</title>
        <authorList>
            <person name="Jebb D."/>
            <person name="Huang Z."/>
            <person name="Pippel M."/>
            <person name="Hughes G.M."/>
            <person name="Lavrichenko K."/>
            <person name="Devanna P."/>
            <person name="Winkler S."/>
            <person name="Jermiin L.S."/>
            <person name="Skirmuntt E.C."/>
            <person name="Katzourakis A."/>
            <person name="Burkitt-Gray L."/>
            <person name="Ray D.A."/>
            <person name="Sullivan K.A.M."/>
            <person name="Roscito J.G."/>
            <person name="Kirilenko B.M."/>
            <person name="Davalos L.M."/>
            <person name="Corthals A.P."/>
            <person name="Power M.L."/>
            <person name="Jones G."/>
            <person name="Ransome R.D."/>
            <person name="Dechmann D.K.N."/>
            <person name="Locatelli A.G."/>
            <person name="Puechmaille S.J."/>
            <person name="Fedrigo O."/>
            <person name="Jarvis E.D."/>
            <person name="Hiller M."/>
            <person name="Vernes S.C."/>
            <person name="Myers E.W."/>
            <person name="Teeling E.C."/>
        </authorList>
    </citation>
    <scope>NUCLEOTIDE SEQUENCE [LARGE SCALE GENOMIC DNA]</scope>
    <source>
        <strain evidence="2">Bat1K_MPI-CBG_1</strain>
    </source>
</reference>
<evidence type="ECO:0000313" key="3">
    <source>
        <dbReference type="Proteomes" id="UP000664940"/>
    </source>
</evidence>
<sequence>MHKLLNGELKQLYTAITRARANLWIFDENPEKRAPAFKYFIRRNFVQVVKTDENKDFDDSMFVKTSTPEEWIAQGEYYAKHQCWKVAAKCYQKGGALEKEKLALAHNTVLNMKSKKVSPKEKQMEYLELAKTYLECKEPKLSLKCLSYAKEFQLSAQLCERLGKVREAACFYKRSQCYQDAFRCFEQVQEFDLALKMYCQEELYEEAAIAVEKYEEMLRAKALPVAKLSYSASQFYLEAAAKYLSANKIKEMMAVLSKIDIDDQLVFLKSRKRLAEAANLLNREGRREEAALLMKQHGCLLEAAQLTADKNFQASCLLEAARLNVARGLDVEHTRAILEEALELCNQTSQLSGIAEAQFLLGVILKDFQKLRDAFFRFDTLNHSAGVVEALYEATNHCEADPQKVLALASGGLVVLLNLVKALERVTNNAEKDMVKSCFEFFGISQVDAKYCQIAENDPGPILKIIIDLDSNLREKKTKDHFTITTNQVKLALNKHLLSRLCQITQSLLGKTYPGICRRFIVGLACKDEKCEDYHRPLRRCEAKCLVQSKMYRVAINGLLLEAKKIFPKFLAEELKGIDNILSADVYSHCKSFLSALFPKHFHQRVLSENPAACKEIFRPIYKSFRPYRFALKEYICFLFQSERARNRRESTDLWLSAMQAFLLSSNYPEEFEKLLHQEEDNYHKELKALESEKEERSRGRGGRGKGAEGKFGMLAPNKDDESAEKTHVCFIRLLENCINQFYVHRNPENFKRFFFRFMNVLVKRCKEPLIPSIGNTVALLEFQFVHCGAVLARLRKSAVLCLPKSYLALLHYWEFLFSRKDKEPRGVFSIIQEYKPKDVTRAVQDFRFHLSYLVKVLCGSENVHFNVLLDAFEDIDCVVSGEAERTLVLCLVMLVNAEEVLLSFCKPLLYSHFQGIEKRLQVMSEEFPDQVPERLWKVVRRVLVAADVKSVAEALQDLLLERDEEFLMDCHWWWDSGHAKGVHGLYHEEVKLNRLLCVAPVDYFSDPECEFGQDEAEELASDDRDPLLATILSQKQRKASIQRKLRRACLVVSLCISWRRRVGAQAGCPLEEPGEPGTGIFKKADVDRTQCDLCGVKFTQGPENYFSPSEAFEGETSEAAALSGAEPDDEEDQEKNGESYEHHLLLEGHQRQQAAYQKYSDFFQERVDPAIAEGRLVVQDIEQSVWIRSHRGPKEQSHMLQRKVQENIRKVSDAVEDLYRQKAWAGAEEVMTRLIGVLIPLVEEAREWLKKTEFHLKEDGIGQEDDYENEVEDFFELRPRNRPRKGGKQRKY</sequence>